<dbReference type="InterPro" id="IPR011050">
    <property type="entry name" value="Pectin_lyase_fold/virulence"/>
</dbReference>
<comment type="caution">
    <text evidence="2">The sequence shown here is derived from an EMBL/GenBank/DDBJ whole genome shotgun (WGS) entry which is preliminary data.</text>
</comment>
<dbReference type="AlphaFoldDB" id="A0A2K3UXS7"/>
<gene>
    <name evidence="2" type="ORF">CVO96_08000</name>
</gene>
<proteinExistence type="predicted"/>
<sequence length="345" mass="36668">MVNSPAACDYLIDGVIDVTSVLTIDPGTVIKFGQDSSVYISSGGVLNAVGTPSQRIKMIGLNKTKGYWNGISFNGARPSRIEYTDIESAGQTGYTKNYAAISGVDGTLTFKNNTVSGSYATGMSISDLNRLYIKEFANNVFFDNVGYGLRVSTQQASVLDAASDYTGASRGLPNGAPYVKLDWDDTANSTTLHRLNAPYYVSIAVYYVGGLLTIEPGVKIVMDSGAAFNLHGGAIRAVGTAKDPIIFTGEKPERGYWDGLDFFYSGSANNRLEHVQVLYGGGKGANVYVGHGSYLNILNSRVAHSSGYGICLNSLDFGDANADIDIGTGMTYEDNPDGNVNLDCS</sequence>
<evidence type="ECO:0000259" key="1">
    <source>
        <dbReference type="Pfam" id="PF13229"/>
    </source>
</evidence>
<dbReference type="Proteomes" id="UP000236379">
    <property type="component" value="Unassembled WGS sequence"/>
</dbReference>
<feature type="domain" description="Right handed beta helix" evidence="1">
    <location>
        <begin position="23"/>
        <end position="156"/>
    </location>
</feature>
<dbReference type="InterPro" id="IPR039448">
    <property type="entry name" value="Beta_helix"/>
</dbReference>
<dbReference type="Pfam" id="PF13229">
    <property type="entry name" value="Beta_helix"/>
    <property type="match status" value="1"/>
</dbReference>
<protein>
    <recommendedName>
        <fullName evidence="1">Right handed beta helix domain-containing protein</fullName>
    </recommendedName>
</protein>
<evidence type="ECO:0000313" key="2">
    <source>
        <dbReference type="EMBL" id="PNY81334.1"/>
    </source>
</evidence>
<organism evidence="2 3">
    <name type="scientific">Deinococcus koreensis</name>
    <dbReference type="NCBI Taxonomy" id="2054903"/>
    <lineage>
        <taxon>Bacteria</taxon>
        <taxon>Thermotogati</taxon>
        <taxon>Deinococcota</taxon>
        <taxon>Deinococci</taxon>
        <taxon>Deinococcales</taxon>
        <taxon>Deinococcaceae</taxon>
        <taxon>Deinococcus</taxon>
    </lineage>
</organism>
<evidence type="ECO:0000313" key="3">
    <source>
        <dbReference type="Proteomes" id="UP000236379"/>
    </source>
</evidence>
<keyword evidence="3" id="KW-1185">Reference proteome</keyword>
<accession>A0A2K3UXS7</accession>
<name>A0A2K3UXS7_9DEIO</name>
<dbReference type="EMBL" id="PPPD01000001">
    <property type="protein sequence ID" value="PNY81334.1"/>
    <property type="molecule type" value="Genomic_DNA"/>
</dbReference>
<reference evidence="2 3" key="1">
    <citation type="submission" date="2018-01" db="EMBL/GenBank/DDBJ databases">
        <title>Deinococcus koreensis sp. nov., a radiation-resistant bacterium isolated from river water.</title>
        <authorList>
            <person name="Choi A."/>
        </authorList>
    </citation>
    <scope>NUCLEOTIDE SEQUENCE [LARGE SCALE GENOMIC DNA]</scope>
    <source>
        <strain evidence="2 3">SJW1-2</strain>
    </source>
</reference>
<dbReference type="SUPFAM" id="SSF51126">
    <property type="entry name" value="Pectin lyase-like"/>
    <property type="match status" value="2"/>
</dbReference>